<sequence length="100" mass="11027">MIVKFGIDPRRFNREHPVLVVGCSNESMFMGKLELTRTPTPPTTPLLSHVPKNTSSLVSLTEINVWRSLVSSKAMASYFILPACMSKSSVEDSDGSVRTL</sequence>
<protein>
    <submittedName>
        <fullName evidence="2">Uncharacterized protein</fullName>
    </submittedName>
</protein>
<keyword evidence="1" id="KW-1185">Reference proteome</keyword>
<accession>A0A0K0DMF8</accession>
<proteinExistence type="predicted"/>
<evidence type="ECO:0000313" key="2">
    <source>
        <dbReference type="WBParaSite" id="ACAC_0001287001-mRNA-1"/>
    </source>
</evidence>
<name>A0A0K0DMF8_ANGCA</name>
<dbReference type="WBParaSite" id="ACAC_0001287001-mRNA-1">
    <property type="protein sequence ID" value="ACAC_0001287001-mRNA-1"/>
    <property type="gene ID" value="ACAC_0001287001"/>
</dbReference>
<reference evidence="2" key="2">
    <citation type="submission" date="2017-02" db="UniProtKB">
        <authorList>
            <consortium name="WormBaseParasite"/>
        </authorList>
    </citation>
    <scope>IDENTIFICATION</scope>
</reference>
<dbReference type="Proteomes" id="UP000035642">
    <property type="component" value="Unassembled WGS sequence"/>
</dbReference>
<evidence type="ECO:0000313" key="1">
    <source>
        <dbReference type="Proteomes" id="UP000035642"/>
    </source>
</evidence>
<reference evidence="1" key="1">
    <citation type="submission" date="2012-09" db="EMBL/GenBank/DDBJ databases">
        <authorList>
            <person name="Martin A.A."/>
        </authorList>
    </citation>
    <scope>NUCLEOTIDE SEQUENCE</scope>
</reference>
<dbReference type="AlphaFoldDB" id="A0A0K0DMF8"/>
<organism evidence="1 2">
    <name type="scientific">Angiostrongylus cantonensis</name>
    <name type="common">Rat lungworm</name>
    <dbReference type="NCBI Taxonomy" id="6313"/>
    <lineage>
        <taxon>Eukaryota</taxon>
        <taxon>Metazoa</taxon>
        <taxon>Ecdysozoa</taxon>
        <taxon>Nematoda</taxon>
        <taxon>Chromadorea</taxon>
        <taxon>Rhabditida</taxon>
        <taxon>Rhabditina</taxon>
        <taxon>Rhabditomorpha</taxon>
        <taxon>Strongyloidea</taxon>
        <taxon>Metastrongylidae</taxon>
        <taxon>Angiostrongylus</taxon>
    </lineage>
</organism>